<evidence type="ECO:0000256" key="2">
    <source>
        <dbReference type="ARBA" id="ARBA00022723"/>
    </source>
</evidence>
<dbReference type="InterPro" id="IPR001138">
    <property type="entry name" value="Zn2Cys6_DnaBD"/>
</dbReference>
<dbReference type="PANTHER" id="PTHR31845">
    <property type="entry name" value="FINGER DOMAIN PROTEIN, PUTATIVE-RELATED"/>
    <property type="match status" value="1"/>
</dbReference>
<dbReference type="FunFam" id="4.10.240.10:FF:000011">
    <property type="entry name" value="Transcriptional activator of proteases prtT"/>
    <property type="match status" value="1"/>
</dbReference>
<dbReference type="RefSeq" id="XP_056519688.1">
    <property type="nucleotide sequence ID" value="XM_056666092.1"/>
</dbReference>
<evidence type="ECO:0000256" key="4">
    <source>
        <dbReference type="ARBA" id="ARBA00023015"/>
    </source>
</evidence>
<dbReference type="Gene3D" id="4.10.240.10">
    <property type="entry name" value="Zn(2)-C6 fungal-type DNA-binding domain"/>
    <property type="match status" value="1"/>
</dbReference>
<keyword evidence="4" id="KW-0805">Transcription regulation</keyword>
<proteinExistence type="inferred from homology"/>
<dbReference type="GO" id="GO:0000976">
    <property type="term" value="F:transcription cis-regulatory region binding"/>
    <property type="evidence" value="ECO:0007669"/>
    <property type="project" value="TreeGrafter"/>
</dbReference>
<protein>
    <recommendedName>
        <fullName evidence="9">Transcriptional activator of proteases prtT</fullName>
    </recommendedName>
    <alternativeName>
        <fullName evidence="10">Zn(2)-C6 zinc finger-containing protein prtT</fullName>
    </alternativeName>
</protein>
<dbReference type="GO" id="GO:0000981">
    <property type="term" value="F:DNA-binding transcription factor activity, RNA polymerase II-specific"/>
    <property type="evidence" value="ECO:0007669"/>
    <property type="project" value="InterPro"/>
</dbReference>
<dbReference type="OrthoDB" id="2595934at2759"/>
<evidence type="ECO:0000256" key="3">
    <source>
        <dbReference type="ARBA" id="ARBA00022833"/>
    </source>
</evidence>
<comment type="subcellular location">
    <subcellularLocation>
        <location evidence="1">Nucleus</location>
    </subcellularLocation>
</comment>
<keyword evidence="2" id="KW-0479">Metal-binding</keyword>
<dbReference type="CDD" id="cd00067">
    <property type="entry name" value="GAL4"/>
    <property type="match status" value="1"/>
</dbReference>
<evidence type="ECO:0000256" key="10">
    <source>
        <dbReference type="ARBA" id="ARBA00042461"/>
    </source>
</evidence>
<evidence type="ECO:0000256" key="1">
    <source>
        <dbReference type="ARBA" id="ARBA00004123"/>
    </source>
</evidence>
<comment type="caution">
    <text evidence="13">The sequence shown here is derived from an EMBL/GenBank/DDBJ whole genome shotgun (WGS) entry which is preliminary data.</text>
</comment>
<evidence type="ECO:0000313" key="13">
    <source>
        <dbReference type="EMBL" id="KAJ5129309.1"/>
    </source>
</evidence>
<dbReference type="SMART" id="SM00066">
    <property type="entry name" value="GAL4"/>
    <property type="match status" value="1"/>
</dbReference>
<evidence type="ECO:0000256" key="8">
    <source>
        <dbReference type="ARBA" id="ARBA00038134"/>
    </source>
</evidence>
<keyword evidence="3" id="KW-0862">Zinc</keyword>
<dbReference type="GO" id="GO:0005634">
    <property type="term" value="C:nucleus"/>
    <property type="evidence" value="ECO:0007669"/>
    <property type="project" value="UniProtKB-SubCell"/>
</dbReference>
<feature type="region of interest" description="Disordered" evidence="11">
    <location>
        <begin position="125"/>
        <end position="150"/>
    </location>
</feature>
<evidence type="ECO:0000256" key="5">
    <source>
        <dbReference type="ARBA" id="ARBA00023125"/>
    </source>
</evidence>
<dbReference type="PROSITE" id="PS50048">
    <property type="entry name" value="ZN2_CY6_FUNGAL_2"/>
    <property type="match status" value="1"/>
</dbReference>
<organism evidence="13 14">
    <name type="scientific">Penicillium bovifimosum</name>
    <dbReference type="NCBI Taxonomy" id="126998"/>
    <lineage>
        <taxon>Eukaryota</taxon>
        <taxon>Fungi</taxon>
        <taxon>Dikarya</taxon>
        <taxon>Ascomycota</taxon>
        <taxon>Pezizomycotina</taxon>
        <taxon>Eurotiomycetes</taxon>
        <taxon>Eurotiomycetidae</taxon>
        <taxon>Eurotiales</taxon>
        <taxon>Aspergillaceae</taxon>
        <taxon>Penicillium</taxon>
    </lineage>
</organism>
<keyword evidence="6" id="KW-0804">Transcription</keyword>
<evidence type="ECO:0000256" key="7">
    <source>
        <dbReference type="ARBA" id="ARBA00023242"/>
    </source>
</evidence>
<dbReference type="GO" id="GO:0045893">
    <property type="term" value="P:positive regulation of DNA-templated transcription"/>
    <property type="evidence" value="ECO:0007669"/>
    <property type="project" value="UniProtKB-ARBA"/>
</dbReference>
<dbReference type="PROSITE" id="PS00463">
    <property type="entry name" value="ZN2_CY6_FUNGAL_1"/>
    <property type="match status" value="1"/>
</dbReference>
<dbReference type="InterPro" id="IPR036864">
    <property type="entry name" value="Zn2-C6_fun-type_DNA-bd_sf"/>
</dbReference>
<dbReference type="EMBL" id="JAPQKL010000005">
    <property type="protein sequence ID" value="KAJ5129309.1"/>
    <property type="molecule type" value="Genomic_DNA"/>
</dbReference>
<evidence type="ECO:0000256" key="9">
    <source>
        <dbReference type="ARBA" id="ARBA00041135"/>
    </source>
</evidence>
<name>A0A9W9GU64_9EURO</name>
<evidence type="ECO:0000313" key="14">
    <source>
        <dbReference type="Proteomes" id="UP001149079"/>
    </source>
</evidence>
<dbReference type="GeneID" id="81405262"/>
<accession>A0A9W9GU64</accession>
<dbReference type="Proteomes" id="UP001149079">
    <property type="component" value="Unassembled WGS sequence"/>
</dbReference>
<evidence type="ECO:0000256" key="11">
    <source>
        <dbReference type="SAM" id="MobiDB-lite"/>
    </source>
</evidence>
<evidence type="ECO:0000256" key="6">
    <source>
        <dbReference type="ARBA" id="ARBA00023163"/>
    </source>
</evidence>
<keyword evidence="7" id="KW-0539">Nucleus</keyword>
<keyword evidence="5" id="KW-0238">DNA-binding</keyword>
<reference evidence="13" key="1">
    <citation type="submission" date="2022-11" db="EMBL/GenBank/DDBJ databases">
        <authorList>
            <person name="Petersen C."/>
        </authorList>
    </citation>
    <scope>NUCLEOTIDE SEQUENCE</scope>
    <source>
        <strain evidence="13">IBT 22155</strain>
    </source>
</reference>
<dbReference type="AlphaFoldDB" id="A0A9W9GU64"/>
<comment type="similarity">
    <text evidence="8">Belongs to the prtT family.</text>
</comment>
<dbReference type="GO" id="GO:0008270">
    <property type="term" value="F:zinc ion binding"/>
    <property type="evidence" value="ECO:0007669"/>
    <property type="project" value="InterPro"/>
</dbReference>
<dbReference type="CDD" id="cd12148">
    <property type="entry name" value="fungal_TF_MHR"/>
    <property type="match status" value="1"/>
</dbReference>
<gene>
    <name evidence="13" type="ORF">N7515_005348</name>
</gene>
<dbReference type="SUPFAM" id="SSF57701">
    <property type="entry name" value="Zn2/Cys6 DNA-binding domain"/>
    <property type="match status" value="1"/>
</dbReference>
<keyword evidence="14" id="KW-1185">Reference proteome</keyword>
<reference evidence="13" key="2">
    <citation type="journal article" date="2023" name="IMA Fungus">
        <title>Comparative genomic study of the Penicillium genus elucidates a diverse pangenome and 15 lateral gene transfer events.</title>
        <authorList>
            <person name="Petersen C."/>
            <person name="Sorensen T."/>
            <person name="Nielsen M.R."/>
            <person name="Sondergaard T.E."/>
            <person name="Sorensen J.L."/>
            <person name="Fitzpatrick D.A."/>
            <person name="Frisvad J.C."/>
            <person name="Nielsen K.L."/>
        </authorList>
    </citation>
    <scope>NUCLEOTIDE SEQUENCE</scope>
    <source>
        <strain evidence="13">IBT 22155</strain>
    </source>
</reference>
<sequence length="614" mass="68174">MTRTGPTDNPIWETKGIAPDDGRIDSVACQDARPKGRIRRSMTACNTCRKLKTRCDVDPRGHACRRCLSLRLECELPETTERFQDNASTWSDATAAIPSIEERLVSLERGMGEMIHLMRQMVNRSPSMSCSPTSQPRSNSVDGSGSESMSGSFYPLKPAQLIRDLQAECFGERDHSAEADILGDIVTQGIVDAKLSHKMIELFVEYFGHWVSINHASSIQRSNTLLFNTACLMAARYLPGLPQHTVRDIALHVQHAVAKMLWKPSPMTGDMLQALTLLCLYSTSIHKDGLMDDWLLSGISINHALASFSFLNTRPGDNPNPDEVLAQLRLWNTLCATQLHSALANGRTVNIQPQYLDQCPRILEHAAATAEDGRIVAEIQLYRIALKLQNSQHRLQFAEPEYEEIERWKMEWAHLLTSDSTLDLNLWFCQLLLHRTATRYTPDTDRLLPEICNTSRLIISKFLQTRFSSAPALIDHVYFIVGYAALTLCDYNIPDPLITQVRGFLLHLAPGGDNLPYQIACIVGEVQRRYSESAGSSPVDTKGQGHGFGGRMQIAGIMPPAEVLDSLVEGYECLEQLMPGYAQGFGEGELFSGVVGVTGGAMPVGLVPRALHDW</sequence>
<dbReference type="PANTHER" id="PTHR31845:SF34">
    <property type="entry name" value="TRANSCRIPTIONAL ACTIVATOR OF PROTEASES PRTT"/>
    <property type="match status" value="1"/>
</dbReference>
<dbReference type="Pfam" id="PF00172">
    <property type="entry name" value="Zn_clus"/>
    <property type="match status" value="1"/>
</dbReference>
<dbReference type="GO" id="GO:0042176">
    <property type="term" value="P:regulation of protein catabolic process"/>
    <property type="evidence" value="ECO:0007669"/>
    <property type="project" value="UniProtKB-ARBA"/>
</dbReference>
<feature type="domain" description="Zn(2)-C6 fungal-type" evidence="12">
    <location>
        <begin position="44"/>
        <end position="76"/>
    </location>
</feature>
<dbReference type="InterPro" id="IPR051089">
    <property type="entry name" value="prtT"/>
</dbReference>
<evidence type="ECO:0000259" key="12">
    <source>
        <dbReference type="PROSITE" id="PS50048"/>
    </source>
</evidence>